<evidence type="ECO:0000259" key="1">
    <source>
        <dbReference type="PROSITE" id="PS50879"/>
    </source>
</evidence>
<dbReference type="EMBL" id="JQCB01000002">
    <property type="protein sequence ID" value="KRN96960.1"/>
    <property type="molecule type" value="Genomic_DNA"/>
</dbReference>
<evidence type="ECO:0000313" key="2">
    <source>
        <dbReference type="EMBL" id="GEK27719.1"/>
    </source>
</evidence>
<comment type="caution">
    <text evidence="3">The sequence shown here is derived from an EMBL/GenBank/DDBJ whole genome shotgun (WGS) entry which is preliminary data.</text>
</comment>
<keyword evidence="4" id="KW-1185">Reference proteome</keyword>
<dbReference type="Proteomes" id="UP000051139">
    <property type="component" value="Unassembled WGS sequence"/>
</dbReference>
<sequence>MIIKLYVDAASNAQHPTADSQSGAGILIIENGTQHQMKQIVPAPDNHQAEFLAAIAGFSAVAKMTNTDTTVMFFTDSRLVADAVGKGSMKHYPELTTELLALQDHFQLVITQWIPERDNHGAHQLALQALHSIN</sequence>
<name>A0A0R2L6J3_9LACO</name>
<dbReference type="PROSITE" id="PS50879">
    <property type="entry name" value="RNASE_H_1"/>
    <property type="match status" value="1"/>
</dbReference>
<dbReference type="EMBL" id="BJUD01000001">
    <property type="protein sequence ID" value="GEK27719.1"/>
    <property type="molecule type" value="Genomic_DNA"/>
</dbReference>
<feature type="domain" description="RNase H type-1" evidence="1">
    <location>
        <begin position="1"/>
        <end position="134"/>
    </location>
</feature>
<dbReference type="Proteomes" id="UP000321429">
    <property type="component" value="Unassembled WGS sequence"/>
</dbReference>
<accession>A0A0R2L6J3</accession>
<dbReference type="InterPro" id="IPR036397">
    <property type="entry name" value="RNaseH_sf"/>
</dbReference>
<dbReference type="STRING" id="348151.IV55_GL000835"/>
<proteinExistence type="predicted"/>
<dbReference type="InterPro" id="IPR012337">
    <property type="entry name" value="RNaseH-like_sf"/>
</dbReference>
<dbReference type="GO" id="GO:0003676">
    <property type="term" value="F:nucleic acid binding"/>
    <property type="evidence" value="ECO:0007669"/>
    <property type="project" value="InterPro"/>
</dbReference>
<dbReference type="GO" id="GO:0004523">
    <property type="term" value="F:RNA-DNA hybrid ribonuclease activity"/>
    <property type="evidence" value="ECO:0007669"/>
    <property type="project" value="InterPro"/>
</dbReference>
<dbReference type="OrthoDB" id="7845843at2"/>
<evidence type="ECO:0000313" key="3">
    <source>
        <dbReference type="EMBL" id="KRN96960.1"/>
    </source>
</evidence>
<organism evidence="3 4">
    <name type="scientific">Furfurilactobacillus siliginis</name>
    <dbReference type="NCBI Taxonomy" id="348151"/>
    <lineage>
        <taxon>Bacteria</taxon>
        <taxon>Bacillati</taxon>
        <taxon>Bacillota</taxon>
        <taxon>Bacilli</taxon>
        <taxon>Lactobacillales</taxon>
        <taxon>Lactobacillaceae</taxon>
        <taxon>Furfurilactobacillus</taxon>
    </lineage>
</organism>
<dbReference type="SUPFAM" id="SSF53098">
    <property type="entry name" value="Ribonuclease H-like"/>
    <property type="match status" value="1"/>
</dbReference>
<protein>
    <submittedName>
        <fullName evidence="2">Ribonuclease HI</fullName>
    </submittedName>
</protein>
<dbReference type="CDD" id="cd09279">
    <property type="entry name" value="RNase_HI_like"/>
    <property type="match status" value="1"/>
</dbReference>
<dbReference type="AlphaFoldDB" id="A0A0R2L6J3"/>
<reference evidence="2 5" key="2">
    <citation type="submission" date="2019-07" db="EMBL/GenBank/DDBJ databases">
        <title>Whole genome shotgun sequence of Lactobacillus siliginis NBRC 101315.</title>
        <authorList>
            <person name="Hosoyama A."/>
            <person name="Uohara A."/>
            <person name="Ohji S."/>
            <person name="Ichikawa N."/>
        </authorList>
    </citation>
    <scope>NUCLEOTIDE SEQUENCE [LARGE SCALE GENOMIC DNA]</scope>
    <source>
        <strain evidence="2 5">NBRC 101315</strain>
    </source>
</reference>
<dbReference type="RefSeq" id="WP_057808871.1">
    <property type="nucleotide sequence ID" value="NZ_BJUD01000001.1"/>
</dbReference>
<dbReference type="PATRIC" id="fig|348151.3.peg.860"/>
<dbReference type="InterPro" id="IPR002156">
    <property type="entry name" value="RNaseH_domain"/>
</dbReference>
<reference evidence="3 4" key="1">
    <citation type="journal article" date="2015" name="Genome Announc.">
        <title>Expanding the biotechnology potential of lactobacilli through comparative genomics of 213 strains and associated genera.</title>
        <authorList>
            <person name="Sun Z."/>
            <person name="Harris H.M."/>
            <person name="McCann A."/>
            <person name="Guo C."/>
            <person name="Argimon S."/>
            <person name="Zhang W."/>
            <person name="Yang X."/>
            <person name="Jeffery I.B."/>
            <person name="Cooney J.C."/>
            <person name="Kagawa T.F."/>
            <person name="Liu W."/>
            <person name="Song Y."/>
            <person name="Salvetti E."/>
            <person name="Wrobel A."/>
            <person name="Rasinkangas P."/>
            <person name="Parkhill J."/>
            <person name="Rea M.C."/>
            <person name="O'Sullivan O."/>
            <person name="Ritari J."/>
            <person name="Douillard F.P."/>
            <person name="Paul Ross R."/>
            <person name="Yang R."/>
            <person name="Briner A.E."/>
            <person name="Felis G.E."/>
            <person name="de Vos W.M."/>
            <person name="Barrangou R."/>
            <person name="Klaenhammer T.R."/>
            <person name="Caufield P.W."/>
            <person name="Cui Y."/>
            <person name="Zhang H."/>
            <person name="O'Toole P.W."/>
        </authorList>
    </citation>
    <scope>NUCLEOTIDE SEQUENCE [LARGE SCALE GENOMIC DNA]</scope>
    <source>
        <strain evidence="3 4">DSM 22696</strain>
    </source>
</reference>
<evidence type="ECO:0000313" key="5">
    <source>
        <dbReference type="Proteomes" id="UP000321429"/>
    </source>
</evidence>
<dbReference type="Gene3D" id="3.30.420.10">
    <property type="entry name" value="Ribonuclease H-like superfamily/Ribonuclease H"/>
    <property type="match status" value="1"/>
</dbReference>
<dbReference type="Pfam" id="PF13456">
    <property type="entry name" value="RVT_3"/>
    <property type="match status" value="1"/>
</dbReference>
<evidence type="ECO:0000313" key="4">
    <source>
        <dbReference type="Proteomes" id="UP000051139"/>
    </source>
</evidence>
<gene>
    <name evidence="3" type="ORF">IV55_GL000835</name>
    <name evidence="2" type="ORF">LSI01_00300</name>
</gene>